<proteinExistence type="predicted"/>
<dbReference type="RefSeq" id="WP_072935677.1">
    <property type="nucleotide sequence ID" value="NZ_FQUG01000005.1"/>
</dbReference>
<dbReference type="Proteomes" id="UP000184404">
    <property type="component" value="Unassembled WGS sequence"/>
</dbReference>
<dbReference type="AlphaFoldDB" id="A0A1M4XSN8"/>
<keyword evidence="4" id="KW-1185">Reference proteome</keyword>
<feature type="chain" id="PRO_5038748621" evidence="2">
    <location>
        <begin position="28"/>
        <end position="142"/>
    </location>
</feature>
<evidence type="ECO:0000256" key="2">
    <source>
        <dbReference type="SAM" id="SignalP"/>
    </source>
</evidence>
<evidence type="ECO:0000313" key="3">
    <source>
        <dbReference type="EMBL" id="SHE96410.1"/>
    </source>
</evidence>
<evidence type="ECO:0000313" key="4">
    <source>
        <dbReference type="Proteomes" id="UP000184404"/>
    </source>
</evidence>
<feature type="signal peptide" evidence="2">
    <location>
        <begin position="1"/>
        <end position="27"/>
    </location>
</feature>
<reference evidence="3 4" key="1">
    <citation type="submission" date="2016-11" db="EMBL/GenBank/DDBJ databases">
        <authorList>
            <person name="Jaros S."/>
            <person name="Januszkiewicz K."/>
            <person name="Wedrychowicz H."/>
        </authorList>
    </citation>
    <scope>NUCLEOTIDE SEQUENCE [LARGE SCALE GENOMIC DNA]</scope>
    <source>
        <strain evidence="3 4">DSM 10502</strain>
    </source>
</reference>
<organism evidence="3 4">
    <name type="scientific">Schwartzia succinivorans DSM 10502</name>
    <dbReference type="NCBI Taxonomy" id="1123243"/>
    <lineage>
        <taxon>Bacteria</taxon>
        <taxon>Bacillati</taxon>
        <taxon>Bacillota</taxon>
        <taxon>Negativicutes</taxon>
        <taxon>Selenomonadales</taxon>
        <taxon>Selenomonadaceae</taxon>
        <taxon>Schwartzia</taxon>
    </lineage>
</organism>
<feature type="region of interest" description="Disordered" evidence="1">
    <location>
        <begin position="45"/>
        <end position="142"/>
    </location>
</feature>
<sequence length="142" mass="14848">MKTTKWMNGLCALAVGAAVLGTAVPYAAAYDGALNGNGEHKYDVRRGAYEQEGGSDIQVSRGRYEQPKPDEIHAHVPKGPEEKHPEAGSNKENAPEAKAPEAKVSDEKAPEGEVKGPEAKGDVEGSKATPGKAPHPEAGPVK</sequence>
<feature type="compositionally biased region" description="Basic and acidic residues" evidence="1">
    <location>
        <begin position="93"/>
        <end position="125"/>
    </location>
</feature>
<protein>
    <submittedName>
        <fullName evidence="3">Uncharacterized protein</fullName>
    </submittedName>
</protein>
<keyword evidence="2" id="KW-0732">Signal</keyword>
<gene>
    <name evidence="3" type="ORF">SAMN02745190_01591</name>
</gene>
<evidence type="ECO:0000256" key="1">
    <source>
        <dbReference type="SAM" id="MobiDB-lite"/>
    </source>
</evidence>
<dbReference type="EMBL" id="FQUG01000005">
    <property type="protein sequence ID" value="SHE96410.1"/>
    <property type="molecule type" value="Genomic_DNA"/>
</dbReference>
<accession>A0A1M4XSN8</accession>
<feature type="compositionally biased region" description="Basic and acidic residues" evidence="1">
    <location>
        <begin position="62"/>
        <end position="86"/>
    </location>
</feature>
<name>A0A1M4XSN8_9FIRM</name>